<dbReference type="PANTHER" id="PTHR43531">
    <property type="entry name" value="PROTEIN ICFG"/>
    <property type="match status" value="1"/>
</dbReference>
<dbReference type="GO" id="GO:0005886">
    <property type="term" value="C:plasma membrane"/>
    <property type="evidence" value="ECO:0007669"/>
    <property type="project" value="TreeGrafter"/>
</dbReference>
<keyword evidence="7" id="KW-0812">Transmembrane</keyword>
<dbReference type="Gene3D" id="1.10.287.950">
    <property type="entry name" value="Methyl-accepting chemotaxis protein"/>
    <property type="match status" value="1"/>
</dbReference>
<dbReference type="InterPro" id="IPR024478">
    <property type="entry name" value="HlyB_4HB_MCP"/>
</dbReference>
<evidence type="ECO:0000256" key="3">
    <source>
        <dbReference type="ARBA" id="ARBA00029447"/>
    </source>
</evidence>
<feature type="domain" description="Methyl-accepting transducer" evidence="8">
    <location>
        <begin position="282"/>
        <end position="511"/>
    </location>
</feature>
<dbReference type="GO" id="GO:0007165">
    <property type="term" value="P:signal transduction"/>
    <property type="evidence" value="ECO:0007669"/>
    <property type="project" value="UniProtKB-KW"/>
</dbReference>
<reference evidence="10 11" key="1">
    <citation type="submission" date="2021-03" db="EMBL/GenBank/DDBJ databases">
        <title>Draft genome sequence of Janthinobacterium sp. strain PLB02 isolated from infected primmorphs (Lubomirskia baicalensis).</title>
        <authorList>
            <person name="Chernogor L.I."/>
            <person name="Belikov S.I."/>
            <person name="Petrushin I.S."/>
        </authorList>
    </citation>
    <scope>NUCLEOTIDE SEQUENCE [LARGE SCALE GENOMIC DNA]</scope>
    <source>
        <strain evidence="10 11">PLB02</strain>
    </source>
</reference>
<feature type="region of interest" description="Disordered" evidence="6">
    <location>
        <begin position="536"/>
        <end position="595"/>
    </location>
</feature>
<feature type="domain" description="HAMP" evidence="9">
    <location>
        <begin position="225"/>
        <end position="277"/>
    </location>
</feature>
<keyword evidence="7" id="KW-1133">Transmembrane helix</keyword>
<feature type="compositionally biased region" description="Low complexity" evidence="6">
    <location>
        <begin position="536"/>
        <end position="575"/>
    </location>
</feature>
<name>A0AAJ4MPF9_9BURK</name>
<evidence type="ECO:0000259" key="9">
    <source>
        <dbReference type="PROSITE" id="PS50885"/>
    </source>
</evidence>
<evidence type="ECO:0000256" key="4">
    <source>
        <dbReference type="PROSITE-ProRule" id="PRU00284"/>
    </source>
</evidence>
<dbReference type="AlphaFoldDB" id="A0AAJ4MPF9"/>
<evidence type="ECO:0000313" key="10">
    <source>
        <dbReference type="EMBL" id="QSX94681.1"/>
    </source>
</evidence>
<comment type="similarity">
    <text evidence="3">Belongs to the methyl-accepting chemotaxis (MCP) protein family.</text>
</comment>
<evidence type="ECO:0000256" key="5">
    <source>
        <dbReference type="SAM" id="Coils"/>
    </source>
</evidence>
<protein>
    <submittedName>
        <fullName evidence="10">MCP four helix bundle domain-containing protein</fullName>
    </submittedName>
</protein>
<dbReference type="EMBL" id="CP071520">
    <property type="protein sequence ID" value="QSX94681.1"/>
    <property type="molecule type" value="Genomic_DNA"/>
</dbReference>
<keyword evidence="7" id="KW-0472">Membrane</keyword>
<gene>
    <name evidence="10" type="ORF">J3P46_18370</name>
</gene>
<evidence type="ECO:0000313" key="11">
    <source>
        <dbReference type="Proteomes" id="UP000662821"/>
    </source>
</evidence>
<evidence type="ECO:0000256" key="1">
    <source>
        <dbReference type="ARBA" id="ARBA00004370"/>
    </source>
</evidence>
<dbReference type="GO" id="GO:0004888">
    <property type="term" value="F:transmembrane signaling receptor activity"/>
    <property type="evidence" value="ECO:0007669"/>
    <property type="project" value="TreeGrafter"/>
</dbReference>
<dbReference type="PROSITE" id="PS50111">
    <property type="entry name" value="CHEMOTAXIS_TRANSDUC_2"/>
    <property type="match status" value="1"/>
</dbReference>
<organism evidence="10 11">
    <name type="scientific">Janthinobacterium lividum</name>
    <dbReference type="NCBI Taxonomy" id="29581"/>
    <lineage>
        <taxon>Bacteria</taxon>
        <taxon>Pseudomonadati</taxon>
        <taxon>Pseudomonadota</taxon>
        <taxon>Betaproteobacteria</taxon>
        <taxon>Burkholderiales</taxon>
        <taxon>Oxalobacteraceae</taxon>
        <taxon>Janthinobacterium</taxon>
    </lineage>
</organism>
<evidence type="ECO:0000259" key="8">
    <source>
        <dbReference type="PROSITE" id="PS50111"/>
    </source>
</evidence>
<evidence type="ECO:0000256" key="2">
    <source>
        <dbReference type="ARBA" id="ARBA00022481"/>
    </source>
</evidence>
<accession>A0AAJ4MPF9</accession>
<dbReference type="CDD" id="cd11386">
    <property type="entry name" value="MCP_signal"/>
    <property type="match status" value="1"/>
</dbReference>
<proteinExistence type="inferred from homology"/>
<dbReference type="Pfam" id="PF00672">
    <property type="entry name" value="HAMP"/>
    <property type="match status" value="1"/>
</dbReference>
<dbReference type="InterPro" id="IPR004089">
    <property type="entry name" value="MCPsignal_dom"/>
</dbReference>
<keyword evidence="2" id="KW-0488">Methylation</keyword>
<dbReference type="CDD" id="cd06225">
    <property type="entry name" value="HAMP"/>
    <property type="match status" value="1"/>
</dbReference>
<dbReference type="GO" id="GO:0006935">
    <property type="term" value="P:chemotaxis"/>
    <property type="evidence" value="ECO:0007669"/>
    <property type="project" value="TreeGrafter"/>
</dbReference>
<dbReference type="PROSITE" id="PS50885">
    <property type="entry name" value="HAMP"/>
    <property type="match status" value="1"/>
</dbReference>
<dbReference type="InterPro" id="IPR003660">
    <property type="entry name" value="HAMP_dom"/>
</dbReference>
<dbReference type="SMART" id="SM00283">
    <property type="entry name" value="MA"/>
    <property type="match status" value="1"/>
</dbReference>
<dbReference type="PANTHER" id="PTHR43531:SF14">
    <property type="entry name" value="METHYL-ACCEPTING CHEMOTAXIS PROTEIN I-RELATED"/>
    <property type="match status" value="1"/>
</dbReference>
<dbReference type="Proteomes" id="UP000662821">
    <property type="component" value="Chromosome"/>
</dbReference>
<sequence>MFKNLLIKWKLATLVAVMMVALLVVGISGYTGIATVGRAVNEIGVVRLPSIQGLMMISEGQTAVAAATLTAAIYENNYQAQDKFAEALQLRTKAWNNIEAGRKLYEPLPQTTEEAALWQRFQGEWTAWKADDDKVRAILRQLADNRDEPRQKELFVAFYKQYQDSRALFGKAEGTLNDIIKLNNGVADASVKDGSAAVIRSESLMVILGLLASALGIGCAAYITRAIAQPINSAVKVAQTVASGDLTSHIEVHTTEETGQLLQALKDMNSSLVSIVGQVRSGTETIATASSEIASGNLDLSSRTEEQASSLEETASSMEELTSTVRQNADNAQQANQLALSASGVAVKGGEVVGKVVQTMDAINDSSRKIVDIISVIDGIAFQTNILALNAAVEAARAGEQGRGFAVVATEVRNLAQRSAGAAKEIKTLIGDSVVAVDAGSKLVAEAGSTMAEIVSSVQRVTDIMAEISLATQEQSSGIDQINQAIGQMDQVTQQNAALVEEAAAAAESLQEQSGQLADVVSVFKLDGAQAPAARANANARPAAPRAALASAAPKRPAAGPASRPASRPTAGRPALHAVPSQRQSAPRDDEWEVF</sequence>
<keyword evidence="4" id="KW-0807">Transducer</keyword>
<keyword evidence="5" id="KW-0175">Coiled coil</keyword>
<feature type="transmembrane region" description="Helical" evidence="7">
    <location>
        <begin position="12"/>
        <end position="33"/>
    </location>
</feature>
<dbReference type="SMART" id="SM00304">
    <property type="entry name" value="HAMP"/>
    <property type="match status" value="1"/>
</dbReference>
<evidence type="ECO:0000256" key="7">
    <source>
        <dbReference type="SAM" id="Phobius"/>
    </source>
</evidence>
<dbReference type="RefSeq" id="WP_151096228.1">
    <property type="nucleotide sequence ID" value="NZ_CP071520.1"/>
</dbReference>
<comment type="subcellular location">
    <subcellularLocation>
        <location evidence="1">Membrane</location>
    </subcellularLocation>
</comment>
<dbReference type="Pfam" id="PF12729">
    <property type="entry name" value="4HB_MCP_1"/>
    <property type="match status" value="1"/>
</dbReference>
<dbReference type="Pfam" id="PF00015">
    <property type="entry name" value="MCPsignal"/>
    <property type="match status" value="1"/>
</dbReference>
<evidence type="ECO:0000256" key="6">
    <source>
        <dbReference type="SAM" id="MobiDB-lite"/>
    </source>
</evidence>
<feature type="coiled-coil region" evidence="5">
    <location>
        <begin position="482"/>
        <end position="509"/>
    </location>
</feature>
<feature type="transmembrane region" description="Helical" evidence="7">
    <location>
        <begin position="204"/>
        <end position="223"/>
    </location>
</feature>
<dbReference type="InterPro" id="IPR051310">
    <property type="entry name" value="MCP_chemotaxis"/>
</dbReference>
<dbReference type="FunFam" id="1.10.287.950:FF:000001">
    <property type="entry name" value="Methyl-accepting chemotaxis sensory transducer"/>
    <property type="match status" value="1"/>
</dbReference>
<dbReference type="SUPFAM" id="SSF58104">
    <property type="entry name" value="Methyl-accepting chemotaxis protein (MCP) signaling domain"/>
    <property type="match status" value="1"/>
</dbReference>